<dbReference type="InterPro" id="IPR013087">
    <property type="entry name" value="Znf_C2H2_type"/>
</dbReference>
<dbReference type="GO" id="GO:0008270">
    <property type="term" value="F:zinc ion binding"/>
    <property type="evidence" value="ECO:0007669"/>
    <property type="project" value="UniProtKB-KW"/>
</dbReference>
<dbReference type="Proteomes" id="UP000287166">
    <property type="component" value="Unassembled WGS sequence"/>
</dbReference>
<name>A0A401H0M3_9APHY</name>
<comment type="caution">
    <text evidence="5">The sequence shown here is derived from an EMBL/GenBank/DDBJ whole genome shotgun (WGS) entry which is preliminary data.</text>
</comment>
<accession>A0A401H0M3</accession>
<keyword evidence="6" id="KW-1185">Reference proteome</keyword>
<dbReference type="InParanoid" id="A0A401H0M3"/>
<evidence type="ECO:0000256" key="1">
    <source>
        <dbReference type="PROSITE-ProRule" id="PRU00042"/>
    </source>
</evidence>
<feature type="compositionally biased region" description="Acidic residues" evidence="3">
    <location>
        <begin position="688"/>
        <end position="704"/>
    </location>
</feature>
<feature type="region of interest" description="Disordered" evidence="3">
    <location>
        <begin position="688"/>
        <end position="709"/>
    </location>
</feature>
<dbReference type="EMBL" id="BFAD01000012">
    <property type="protein sequence ID" value="GBE87942.1"/>
    <property type="molecule type" value="Genomic_DNA"/>
</dbReference>
<dbReference type="RefSeq" id="XP_027618855.1">
    <property type="nucleotide sequence ID" value="XM_027763054.1"/>
</dbReference>
<reference evidence="5 6" key="1">
    <citation type="journal article" date="2018" name="Sci. Rep.">
        <title>Genome sequence of the cauliflower mushroom Sparassis crispa (Hanabiratake) and its association with beneficial usage.</title>
        <authorList>
            <person name="Kiyama R."/>
            <person name="Furutani Y."/>
            <person name="Kawaguchi K."/>
            <person name="Nakanishi T."/>
        </authorList>
    </citation>
    <scope>NUCLEOTIDE SEQUENCE [LARGE SCALE GENOMIC DNA]</scope>
</reference>
<sequence length="965" mass="109191">MPPRPRKSHIASRLRCPACGKECRNSSGLTQHYNSAHALPQQHVVLNSVPQQDEYEYEEPQNSGPQFLDHEDFPMDGPDEDDGDGQVTEPQIFEHELLNGRPCDVNGNFVVEGSIPPPRTKAYMDDWTPYSSRVEFETAEFLFKRDQMSQSKINTLMDLWAASLLPYDADPPFADHADMYCTIDATPEGGIPWQSFTAAYTGTLPEGKVPSWMTANYDVWFRDPHAVIKSMLANPDFNNEFNAAPYREFTGPAGQRRYTNIMSGHWAWKQADIIAADETTHGLMFVPVILGSDKTTVSVATGQNEYYLLYLSIGNVFNNVRRAHRDALVVVAFLAIPKTEHTLRPAMSVPEVTRCPDGHFRRVIYGLAPYIADYPEQVLVACIVSGWCPACLKHRNRLDQDEGGGRRGQEHTEELIQTFDPGILWDEYGLVSDVVPFTANFPRADIHELLSGDLLHQVIKGTFKDHLVTWVGEYLTLVHGKERGKEVLDEIDRRIAVTPSFPGLRRFPQGRDFKQWTGDDSKALMKVYLPAISGLVPPDMVRAIAAFLEFCYLVRRSVHTEETIARVQHALEQFHQYRVIFQETGVHDDFSLPRQHSLDHYPRHIQNYGAPNGLCSSITEAKHIKAVKEPWRRSNTYNALGQMLLTNQRLDNLAVSRADFTARGMLQGTCLSEALLALEILEDDEAIEAPEDDENDSEREEEQDNGVIQGPRILGSVTTARRHQRGYPDDITELGLHIDIPHLSDLISSFLYDQSHPNHPLQPEEPAPRCPHLDRLHVYHSAVTTFYAPSDLSGVGGMHREWIRATPSWKLGAPRCRGHHLDLEHLKLELRHAQKSTAEHVEHADKLKKQNDALESRVHELKKAGTSDQADLWELCMKLRVVEHERAQLAAKQGEARQALQAAELRTKQEVRERGRQLAEVEKGLNSKRKKRELSACTRRSSLKVISRRSSSSRICPASVPLSWP</sequence>
<feature type="domain" description="C2H2-type" evidence="4">
    <location>
        <begin position="14"/>
        <end position="42"/>
    </location>
</feature>
<dbReference type="AlphaFoldDB" id="A0A401H0M3"/>
<dbReference type="PROSITE" id="PS00028">
    <property type="entry name" value="ZINC_FINGER_C2H2_1"/>
    <property type="match status" value="1"/>
</dbReference>
<proteinExistence type="predicted"/>
<organism evidence="5 6">
    <name type="scientific">Sparassis crispa</name>
    <dbReference type="NCBI Taxonomy" id="139825"/>
    <lineage>
        <taxon>Eukaryota</taxon>
        <taxon>Fungi</taxon>
        <taxon>Dikarya</taxon>
        <taxon>Basidiomycota</taxon>
        <taxon>Agaricomycotina</taxon>
        <taxon>Agaricomycetes</taxon>
        <taxon>Polyporales</taxon>
        <taxon>Sparassidaceae</taxon>
        <taxon>Sparassis</taxon>
    </lineage>
</organism>
<gene>
    <name evidence="5" type="ORF">SCP_1201680</name>
</gene>
<evidence type="ECO:0000256" key="3">
    <source>
        <dbReference type="SAM" id="MobiDB-lite"/>
    </source>
</evidence>
<evidence type="ECO:0000313" key="6">
    <source>
        <dbReference type="Proteomes" id="UP000287166"/>
    </source>
</evidence>
<evidence type="ECO:0000259" key="4">
    <source>
        <dbReference type="PROSITE" id="PS50157"/>
    </source>
</evidence>
<evidence type="ECO:0000313" key="5">
    <source>
        <dbReference type="EMBL" id="GBE87942.1"/>
    </source>
</evidence>
<keyword evidence="2" id="KW-0175">Coiled coil</keyword>
<keyword evidence="1" id="KW-0863">Zinc-finger</keyword>
<feature type="coiled-coil region" evidence="2">
    <location>
        <begin position="837"/>
        <end position="864"/>
    </location>
</feature>
<dbReference type="GeneID" id="38784859"/>
<dbReference type="Pfam" id="PF18759">
    <property type="entry name" value="Plavaka"/>
    <property type="match status" value="1"/>
</dbReference>
<dbReference type="OrthoDB" id="3199698at2759"/>
<dbReference type="PROSITE" id="PS50157">
    <property type="entry name" value="ZINC_FINGER_C2H2_2"/>
    <property type="match status" value="1"/>
</dbReference>
<keyword evidence="1" id="KW-0862">Zinc</keyword>
<dbReference type="InterPro" id="IPR041078">
    <property type="entry name" value="Plavaka"/>
</dbReference>
<evidence type="ECO:0000256" key="2">
    <source>
        <dbReference type="SAM" id="Coils"/>
    </source>
</evidence>
<keyword evidence="1" id="KW-0479">Metal-binding</keyword>
<protein>
    <recommendedName>
        <fullName evidence="4">C2H2-type domain-containing protein</fullName>
    </recommendedName>
</protein>
<feature type="region of interest" description="Disordered" evidence="3">
    <location>
        <begin position="53"/>
        <end position="87"/>
    </location>
</feature>